<sequence>MSSKVRSSTSVRSTSGRPRQLHETLNLREVRLAKQEEERSKAERLEALNTSQRHNLDQLQGIADPFDDDDSYEQDVLHGRAAADISHAGEALSSEEADQADAALLTGLRTNHKRLWGRYADTRTWKNRTQQQVDAFRAQLEHMANAYLAFSLTATEGPLPYMSKTPEGAVLEETRDVLVVDMFSASQQDLGLIHGDRGVASACVRHGWMPVAPYFPTVVITIRALEIFRVMRLRCPRLVFSSTFR</sequence>
<name>A0AAD7NWC6_9AGAR</name>
<evidence type="ECO:0000313" key="3">
    <source>
        <dbReference type="Proteomes" id="UP001215280"/>
    </source>
</evidence>
<feature type="region of interest" description="Disordered" evidence="1">
    <location>
        <begin position="1"/>
        <end position="52"/>
    </location>
</feature>
<gene>
    <name evidence="2" type="ORF">DFH07DRAFT_950870</name>
</gene>
<dbReference type="AlphaFoldDB" id="A0AAD7NWC6"/>
<accession>A0AAD7NWC6</accession>
<reference evidence="2" key="1">
    <citation type="submission" date="2023-03" db="EMBL/GenBank/DDBJ databases">
        <title>Massive genome expansion in bonnet fungi (Mycena s.s.) driven by repeated elements and novel gene families across ecological guilds.</title>
        <authorList>
            <consortium name="Lawrence Berkeley National Laboratory"/>
            <person name="Harder C.B."/>
            <person name="Miyauchi S."/>
            <person name="Viragh M."/>
            <person name="Kuo A."/>
            <person name="Thoen E."/>
            <person name="Andreopoulos B."/>
            <person name="Lu D."/>
            <person name="Skrede I."/>
            <person name="Drula E."/>
            <person name="Henrissat B."/>
            <person name="Morin E."/>
            <person name="Kohler A."/>
            <person name="Barry K."/>
            <person name="LaButti K."/>
            <person name="Morin E."/>
            <person name="Salamov A."/>
            <person name="Lipzen A."/>
            <person name="Mereny Z."/>
            <person name="Hegedus B."/>
            <person name="Baldrian P."/>
            <person name="Stursova M."/>
            <person name="Weitz H."/>
            <person name="Taylor A."/>
            <person name="Grigoriev I.V."/>
            <person name="Nagy L.G."/>
            <person name="Martin F."/>
            <person name="Kauserud H."/>
        </authorList>
    </citation>
    <scope>NUCLEOTIDE SEQUENCE</scope>
    <source>
        <strain evidence="2">CBHHK188m</strain>
    </source>
</reference>
<protein>
    <submittedName>
        <fullName evidence="2">Uncharacterized protein</fullName>
    </submittedName>
</protein>
<organism evidence="2 3">
    <name type="scientific">Mycena maculata</name>
    <dbReference type="NCBI Taxonomy" id="230809"/>
    <lineage>
        <taxon>Eukaryota</taxon>
        <taxon>Fungi</taxon>
        <taxon>Dikarya</taxon>
        <taxon>Basidiomycota</taxon>
        <taxon>Agaricomycotina</taxon>
        <taxon>Agaricomycetes</taxon>
        <taxon>Agaricomycetidae</taxon>
        <taxon>Agaricales</taxon>
        <taxon>Marasmiineae</taxon>
        <taxon>Mycenaceae</taxon>
        <taxon>Mycena</taxon>
    </lineage>
</organism>
<keyword evidence="3" id="KW-1185">Reference proteome</keyword>
<proteinExistence type="predicted"/>
<feature type="compositionally biased region" description="Low complexity" evidence="1">
    <location>
        <begin position="1"/>
        <end position="15"/>
    </location>
</feature>
<feature type="compositionally biased region" description="Basic and acidic residues" evidence="1">
    <location>
        <begin position="20"/>
        <end position="46"/>
    </location>
</feature>
<comment type="caution">
    <text evidence="2">The sequence shown here is derived from an EMBL/GenBank/DDBJ whole genome shotgun (WGS) entry which is preliminary data.</text>
</comment>
<evidence type="ECO:0000256" key="1">
    <source>
        <dbReference type="SAM" id="MobiDB-lite"/>
    </source>
</evidence>
<dbReference type="Proteomes" id="UP001215280">
    <property type="component" value="Unassembled WGS sequence"/>
</dbReference>
<evidence type="ECO:0000313" key="2">
    <source>
        <dbReference type="EMBL" id="KAJ7777819.1"/>
    </source>
</evidence>
<dbReference type="EMBL" id="JARJLG010000009">
    <property type="protein sequence ID" value="KAJ7777819.1"/>
    <property type="molecule type" value="Genomic_DNA"/>
</dbReference>